<dbReference type="OrthoDB" id="435520at2759"/>
<dbReference type="Proteomes" id="UP000310066">
    <property type="component" value="Unassembled WGS sequence"/>
</dbReference>
<accession>A0A4U0USU0</accession>
<feature type="region of interest" description="Disordered" evidence="1">
    <location>
        <begin position="49"/>
        <end position="212"/>
    </location>
</feature>
<evidence type="ECO:0000313" key="2">
    <source>
        <dbReference type="EMBL" id="TKA39030.1"/>
    </source>
</evidence>
<dbReference type="EMBL" id="NAJP01000041">
    <property type="protein sequence ID" value="TKA39030.1"/>
    <property type="molecule type" value="Genomic_DNA"/>
</dbReference>
<evidence type="ECO:0000256" key="1">
    <source>
        <dbReference type="SAM" id="MobiDB-lite"/>
    </source>
</evidence>
<organism evidence="2 3">
    <name type="scientific">Friedmanniomyces endolithicus</name>
    <dbReference type="NCBI Taxonomy" id="329885"/>
    <lineage>
        <taxon>Eukaryota</taxon>
        <taxon>Fungi</taxon>
        <taxon>Dikarya</taxon>
        <taxon>Ascomycota</taxon>
        <taxon>Pezizomycotina</taxon>
        <taxon>Dothideomycetes</taxon>
        <taxon>Dothideomycetidae</taxon>
        <taxon>Mycosphaerellales</taxon>
        <taxon>Teratosphaeriaceae</taxon>
        <taxon>Friedmanniomyces</taxon>
    </lineage>
</organism>
<reference evidence="2 3" key="1">
    <citation type="submission" date="2017-03" db="EMBL/GenBank/DDBJ databases">
        <title>Genomes of endolithic fungi from Antarctica.</title>
        <authorList>
            <person name="Coleine C."/>
            <person name="Masonjones S."/>
            <person name="Stajich J.E."/>
        </authorList>
    </citation>
    <scope>NUCLEOTIDE SEQUENCE [LARGE SCALE GENOMIC DNA]</scope>
    <source>
        <strain evidence="2 3">CCFEE 5311</strain>
    </source>
</reference>
<proteinExistence type="predicted"/>
<sequence length="304" mass="32848">MPPSLDTNGSRDEQHARKKRSANQVRSKPAHPTVISNIIDSFEALVPPYPINADDIHSDSASLRSFSSDGASALAPSIARSATSPGFGMEYSRASPISEHASFPDAAPPPSIRTSRRPLGPSQHGAPSLERLNNDLGGHLRPASITSRTSSYSTASKEKDLGAKNKHSAESWIKRESISGEALSSDKKREHRKSLRRVTSQETLRRPRVEDIALPSNSADHLALSRAEQIISRSPAPLVDTKARLYLTESGQSEEKVVRDSLLSETKSSEFDESPKSSQKGEYTAEGQLCYLSGLCESAGSFGV</sequence>
<dbReference type="STRING" id="329885.A0A4U0USU0"/>
<evidence type="ECO:0000313" key="3">
    <source>
        <dbReference type="Proteomes" id="UP000310066"/>
    </source>
</evidence>
<dbReference type="AlphaFoldDB" id="A0A4U0USU0"/>
<feature type="region of interest" description="Disordered" evidence="1">
    <location>
        <begin position="1"/>
        <end position="32"/>
    </location>
</feature>
<feature type="region of interest" description="Disordered" evidence="1">
    <location>
        <begin position="250"/>
        <end position="283"/>
    </location>
</feature>
<feature type="compositionally biased region" description="Polar residues" evidence="1">
    <location>
        <begin position="144"/>
        <end position="155"/>
    </location>
</feature>
<gene>
    <name evidence="2" type="ORF">B0A54_09627</name>
</gene>
<comment type="caution">
    <text evidence="2">The sequence shown here is derived from an EMBL/GenBank/DDBJ whole genome shotgun (WGS) entry which is preliminary data.</text>
</comment>
<protein>
    <submittedName>
        <fullName evidence="2">Uncharacterized protein</fullName>
    </submittedName>
</protein>
<feature type="compositionally biased region" description="Low complexity" evidence="1">
    <location>
        <begin position="59"/>
        <end position="73"/>
    </location>
</feature>
<name>A0A4U0USU0_9PEZI</name>
<feature type="compositionally biased region" description="Basic and acidic residues" evidence="1">
    <location>
        <begin position="156"/>
        <end position="188"/>
    </location>
</feature>